<evidence type="ECO:0000313" key="4">
    <source>
        <dbReference type="Proteomes" id="UP000054805"/>
    </source>
</evidence>
<dbReference type="Proteomes" id="UP000054826">
    <property type="component" value="Unassembled WGS sequence"/>
</dbReference>
<feature type="region of interest" description="Disordered" evidence="1">
    <location>
        <begin position="78"/>
        <end position="98"/>
    </location>
</feature>
<proteinExistence type="predicted"/>
<evidence type="ECO:0000313" key="2">
    <source>
        <dbReference type="EMBL" id="KRZ33739.1"/>
    </source>
</evidence>
<evidence type="ECO:0000313" key="5">
    <source>
        <dbReference type="Proteomes" id="UP000054826"/>
    </source>
</evidence>
<name>A0A0V1JRJ2_TRIPS</name>
<protein>
    <submittedName>
        <fullName evidence="3">Uncharacterized protein</fullName>
    </submittedName>
</protein>
<comment type="caution">
    <text evidence="3">The sequence shown here is derived from an EMBL/GenBank/DDBJ whole genome shotgun (WGS) entry which is preliminary data.</text>
</comment>
<evidence type="ECO:0000313" key="3">
    <source>
        <dbReference type="EMBL" id="KRZ37600.1"/>
    </source>
</evidence>
<dbReference type="AlphaFoldDB" id="A0A0V1JRJ2"/>
<dbReference type="Proteomes" id="UP000054805">
    <property type="component" value="Unassembled WGS sequence"/>
</dbReference>
<sequence>MYLAIPDLFSSVTTKVHTEYQFEDFGCASTSKQVLLKIEITAVKCQHKSKIDVFFWGKGGALFSSLFLKTLAFATAKAENKRDSVSTGKFEKLPDQSE</sequence>
<organism evidence="3 5">
    <name type="scientific">Trichinella pseudospiralis</name>
    <name type="common">Parasitic roundworm</name>
    <dbReference type="NCBI Taxonomy" id="6337"/>
    <lineage>
        <taxon>Eukaryota</taxon>
        <taxon>Metazoa</taxon>
        <taxon>Ecdysozoa</taxon>
        <taxon>Nematoda</taxon>
        <taxon>Enoplea</taxon>
        <taxon>Dorylaimia</taxon>
        <taxon>Trichinellida</taxon>
        <taxon>Trichinellidae</taxon>
        <taxon>Trichinella</taxon>
    </lineage>
</organism>
<evidence type="ECO:0000256" key="1">
    <source>
        <dbReference type="SAM" id="MobiDB-lite"/>
    </source>
</evidence>
<dbReference type="EMBL" id="JYDV01000056">
    <property type="protein sequence ID" value="KRZ37600.1"/>
    <property type="molecule type" value="Genomic_DNA"/>
</dbReference>
<reference evidence="4 5" key="1">
    <citation type="submission" date="2015-01" db="EMBL/GenBank/DDBJ databases">
        <title>Evolution of Trichinella species and genotypes.</title>
        <authorList>
            <person name="Korhonen P.K."/>
            <person name="Edoardo P."/>
            <person name="Giuseppe L.R."/>
            <person name="Gasser R.B."/>
        </authorList>
    </citation>
    <scope>NUCLEOTIDE SEQUENCE [LARGE SCALE GENOMIC DNA]</scope>
    <source>
        <strain evidence="3">ISS176</strain>
        <strain evidence="2">ISS588</strain>
    </source>
</reference>
<keyword evidence="4" id="KW-1185">Reference proteome</keyword>
<accession>A0A0V1JRJ2</accession>
<gene>
    <name evidence="2" type="ORF">T4B_14634</name>
    <name evidence="3" type="ORF">T4C_1492</name>
</gene>
<dbReference type="EMBL" id="JYDS01000007">
    <property type="protein sequence ID" value="KRZ33739.1"/>
    <property type="molecule type" value="Genomic_DNA"/>
</dbReference>